<evidence type="ECO:0000313" key="4">
    <source>
        <dbReference type="Proteomes" id="UP000664122"/>
    </source>
</evidence>
<dbReference type="InterPro" id="IPR014308">
    <property type="entry name" value="Xanthine_DH_XdhC"/>
</dbReference>
<evidence type="ECO:0000259" key="1">
    <source>
        <dbReference type="Pfam" id="PF02625"/>
    </source>
</evidence>
<keyword evidence="4" id="KW-1185">Reference proteome</keyword>
<organism evidence="3 4">
    <name type="scientific">Jiella flava</name>
    <dbReference type="NCBI Taxonomy" id="2816857"/>
    <lineage>
        <taxon>Bacteria</taxon>
        <taxon>Pseudomonadati</taxon>
        <taxon>Pseudomonadota</taxon>
        <taxon>Alphaproteobacteria</taxon>
        <taxon>Hyphomicrobiales</taxon>
        <taxon>Aurantimonadaceae</taxon>
        <taxon>Jiella</taxon>
    </lineage>
</organism>
<sequence>MPRRPRSGSCRRWRRCGRTVSRDLSKSPTILVTVETALGSTPREAGAAMRVSAATVSGTIGGGRLEFDAIDTARTMLIAGETMARRSVPLGPEIGQCCGGRVELSFRWLDDALVAALDREEHRCRMQRPAVLIFGAGHTGRALANALAPLPLAVTLVDTRPDTLGGLSDAVRCVAAAMPETLVAEAPAGAAYVVMTHDHGLDFLIAAAALARSDVAYVGMIGSATKRERFRRHLAADGRPGDVERLILPIGGSRLRDKRPSVIAALTAAELAICLLNRQEESLPRSLAGGGFECHTTVE</sequence>
<dbReference type="InterPro" id="IPR052698">
    <property type="entry name" value="MoCofactor_Util/Proc"/>
</dbReference>
<dbReference type="Proteomes" id="UP000664122">
    <property type="component" value="Unassembled WGS sequence"/>
</dbReference>
<name>A0A939FWG3_9HYPH</name>
<dbReference type="InterPro" id="IPR036291">
    <property type="entry name" value="NAD(P)-bd_dom_sf"/>
</dbReference>
<feature type="domain" description="XdhC- CoxI" evidence="1">
    <location>
        <begin position="27"/>
        <end position="83"/>
    </location>
</feature>
<accession>A0A939FWG3</accession>
<dbReference type="SUPFAM" id="SSF51735">
    <property type="entry name" value="NAD(P)-binding Rossmann-fold domains"/>
    <property type="match status" value="1"/>
</dbReference>
<dbReference type="InterPro" id="IPR027051">
    <property type="entry name" value="XdhC_Rossmann_dom"/>
</dbReference>
<dbReference type="Gene3D" id="3.40.50.720">
    <property type="entry name" value="NAD(P)-binding Rossmann-like Domain"/>
    <property type="match status" value="1"/>
</dbReference>
<feature type="domain" description="XdhC Rossmann" evidence="2">
    <location>
        <begin position="131"/>
        <end position="271"/>
    </location>
</feature>
<gene>
    <name evidence="3" type="primary">xdhC</name>
    <name evidence="3" type="ORF">J1C48_01905</name>
</gene>
<dbReference type="NCBIfam" id="TIGR02964">
    <property type="entry name" value="xanthine_xdhC"/>
    <property type="match status" value="1"/>
</dbReference>
<protein>
    <submittedName>
        <fullName evidence="3">Xanthine dehydrogenase accessory protein XdhC</fullName>
    </submittedName>
</protein>
<evidence type="ECO:0000313" key="3">
    <source>
        <dbReference type="EMBL" id="MBO0661318.1"/>
    </source>
</evidence>
<dbReference type="InterPro" id="IPR003777">
    <property type="entry name" value="XdhC_CoxI"/>
</dbReference>
<evidence type="ECO:0000259" key="2">
    <source>
        <dbReference type="Pfam" id="PF13478"/>
    </source>
</evidence>
<dbReference type="Pfam" id="PF02625">
    <property type="entry name" value="XdhC_CoxI"/>
    <property type="match status" value="1"/>
</dbReference>
<dbReference type="Pfam" id="PF13478">
    <property type="entry name" value="XdhC_C"/>
    <property type="match status" value="1"/>
</dbReference>
<dbReference type="AlphaFoldDB" id="A0A939FWG3"/>
<dbReference type="EMBL" id="JAFMPP010000001">
    <property type="protein sequence ID" value="MBO0661318.1"/>
    <property type="molecule type" value="Genomic_DNA"/>
</dbReference>
<comment type="caution">
    <text evidence="3">The sequence shown here is derived from an EMBL/GenBank/DDBJ whole genome shotgun (WGS) entry which is preliminary data.</text>
</comment>
<reference evidence="3" key="1">
    <citation type="submission" date="2021-03" db="EMBL/GenBank/DDBJ databases">
        <title>Whole genome sequence of Jiella sp. CQZ9-1.</title>
        <authorList>
            <person name="Tuo L."/>
        </authorList>
    </citation>
    <scope>NUCLEOTIDE SEQUENCE</scope>
    <source>
        <strain evidence="3">CQZ9-1</strain>
    </source>
</reference>
<dbReference type="PANTHER" id="PTHR30388:SF6">
    <property type="entry name" value="XANTHINE DEHYDROGENASE SUBUNIT A-RELATED"/>
    <property type="match status" value="1"/>
</dbReference>
<dbReference type="PANTHER" id="PTHR30388">
    <property type="entry name" value="ALDEHYDE OXIDOREDUCTASE MOLYBDENUM COFACTOR ASSEMBLY PROTEIN"/>
    <property type="match status" value="1"/>
</dbReference>
<proteinExistence type="predicted"/>